<dbReference type="GO" id="GO:0043842">
    <property type="term" value="F:Kdo transferase activity"/>
    <property type="evidence" value="ECO:0007669"/>
    <property type="project" value="UniProtKB-EC"/>
</dbReference>
<evidence type="ECO:0000313" key="14">
    <source>
        <dbReference type="Proteomes" id="UP000199118"/>
    </source>
</evidence>
<keyword evidence="10" id="KW-1003">Cell membrane</keyword>
<evidence type="ECO:0000313" key="13">
    <source>
        <dbReference type="EMBL" id="SDX84949.1"/>
    </source>
</evidence>
<evidence type="ECO:0000256" key="4">
    <source>
        <dbReference type="ARBA" id="ARBA00019077"/>
    </source>
</evidence>
<sequence>MSAPGSPGRARPPRSLALGLYLALSRVAEPALRALLARRARRGKEDPERMGERLGHASRPRPPGPLVWLHGASVGESLAALPLIEALRAARPGLTILMTTGTVTSAALMAERLPEGVLHQFVPVDAGPAIDRFLDHWRPDAGLWVESELWPGLVHGAWARGVRMALVNARISEKSARGWRWAPRMIAGLLGRFDVLLAQDGGVARRLAALGAPEAGLRVAGSLKAGAAPPDRAEARAALAGALAGRPCWLAASTHPGEEEAMAQAQIRAAARLPGLIALIAPRHPERGAEIAETLRAGGLRVSRRGAGEAPGPRDDVHLLDTLGEMGAWFRLAPVSFVGGSFAPVGGHNPHEPAALGSAILHGPRVANFAEDYAALRAAGGAAEVTGAAALAEALVRLVPDAAACAELTEAARAALGDGRGALEITRDAVLSLLPPEPEPRP</sequence>
<dbReference type="SUPFAM" id="SSF53756">
    <property type="entry name" value="UDP-Glycosyltransferase/glycogen phosphorylase"/>
    <property type="match status" value="1"/>
</dbReference>
<evidence type="ECO:0000259" key="12">
    <source>
        <dbReference type="Pfam" id="PF04413"/>
    </source>
</evidence>
<evidence type="ECO:0000256" key="10">
    <source>
        <dbReference type="RuleBase" id="RU365103"/>
    </source>
</evidence>
<name>A0A1H3F427_9RHOB</name>
<proteinExistence type="inferred from homology"/>
<feature type="region of interest" description="Disordered" evidence="11">
    <location>
        <begin position="40"/>
        <end position="59"/>
    </location>
</feature>
<evidence type="ECO:0000256" key="7">
    <source>
        <dbReference type="ARBA" id="ARBA00049183"/>
    </source>
</evidence>
<evidence type="ECO:0000256" key="2">
    <source>
        <dbReference type="ARBA" id="ARBA00004713"/>
    </source>
</evidence>
<dbReference type="STRING" id="356660.SAMN05444336_11188"/>
<dbReference type="RefSeq" id="WP_092685018.1">
    <property type="nucleotide sequence ID" value="NZ_FNMZ01000011.1"/>
</dbReference>
<evidence type="ECO:0000256" key="9">
    <source>
        <dbReference type="PIRSR" id="PIRSR639901-2"/>
    </source>
</evidence>
<accession>A0A1H3F427</accession>
<keyword evidence="14" id="KW-1185">Reference proteome</keyword>
<dbReference type="UniPathway" id="UPA00958"/>
<dbReference type="PANTHER" id="PTHR42755">
    <property type="entry name" value="3-DEOXY-MANNO-OCTULOSONATE CYTIDYLYLTRANSFERASE"/>
    <property type="match status" value="1"/>
</dbReference>
<feature type="site" description="Transition state stabilizer" evidence="9">
    <location>
        <position position="224"/>
    </location>
</feature>
<feature type="site" description="Transition state stabilizer" evidence="9">
    <location>
        <position position="146"/>
    </location>
</feature>
<protein>
    <recommendedName>
        <fullName evidence="4 10">3-deoxy-D-manno-octulosonic acid transferase</fullName>
        <shortName evidence="10">Kdo transferase</shortName>
        <ecNumber evidence="3 10">2.4.99.12</ecNumber>
    </recommendedName>
    <alternativeName>
        <fullName evidence="6 10">Lipid IV(A) 3-deoxy-D-manno-octulosonic acid transferase</fullName>
    </alternativeName>
</protein>
<gene>
    <name evidence="13" type="ORF">SAMN05444336_11188</name>
</gene>
<keyword evidence="5 10" id="KW-0808">Transferase</keyword>
<dbReference type="Proteomes" id="UP000199118">
    <property type="component" value="Unassembled WGS sequence"/>
</dbReference>
<comment type="catalytic activity">
    <reaction evidence="7 10">
        <text>lipid IVA (E. coli) + CMP-3-deoxy-beta-D-manno-octulosonate = alpha-Kdo-(2-&gt;6)-lipid IVA (E. coli) + CMP + H(+)</text>
        <dbReference type="Rhea" id="RHEA:28066"/>
        <dbReference type="ChEBI" id="CHEBI:15378"/>
        <dbReference type="ChEBI" id="CHEBI:58603"/>
        <dbReference type="ChEBI" id="CHEBI:60364"/>
        <dbReference type="ChEBI" id="CHEBI:60377"/>
        <dbReference type="ChEBI" id="CHEBI:85987"/>
        <dbReference type="EC" id="2.4.99.12"/>
    </reaction>
</comment>
<comment type="pathway">
    <text evidence="2 10">Bacterial outer membrane biogenesis; LPS core biosynthesis.</text>
</comment>
<keyword evidence="10" id="KW-0448">Lipopolysaccharide biosynthesis</keyword>
<comment type="function">
    <text evidence="1 10">Involved in lipopolysaccharide (LPS) biosynthesis. Catalyzes the transfer of 3-deoxy-D-manno-octulosonate (Kdo) residue(s) from CMP-Kdo to lipid IV(A), the tetraacyldisaccharide-1,4'-bisphosphate precursor of lipid A.</text>
</comment>
<dbReference type="OrthoDB" id="9789797at2"/>
<feature type="domain" description="3-deoxy-D-manno-octulosonic-acid transferase N-terminal" evidence="12">
    <location>
        <begin position="49"/>
        <end position="225"/>
    </location>
</feature>
<dbReference type="Gene3D" id="3.40.50.2000">
    <property type="entry name" value="Glycogen Phosphorylase B"/>
    <property type="match status" value="1"/>
</dbReference>
<dbReference type="AlphaFoldDB" id="A0A1H3F427"/>
<evidence type="ECO:0000256" key="8">
    <source>
        <dbReference type="PIRSR" id="PIRSR639901-1"/>
    </source>
</evidence>
<evidence type="ECO:0000256" key="5">
    <source>
        <dbReference type="ARBA" id="ARBA00022679"/>
    </source>
</evidence>
<keyword evidence="10" id="KW-0472">Membrane</keyword>
<dbReference type="GO" id="GO:0009244">
    <property type="term" value="P:lipopolysaccharide core region biosynthetic process"/>
    <property type="evidence" value="ECO:0007669"/>
    <property type="project" value="UniProtKB-UniRule"/>
</dbReference>
<dbReference type="PANTHER" id="PTHR42755:SF1">
    <property type="entry name" value="3-DEOXY-D-MANNO-OCTULOSONIC ACID TRANSFERASE, MITOCHONDRIAL-RELATED"/>
    <property type="match status" value="1"/>
</dbReference>
<dbReference type="EC" id="2.4.99.12" evidence="3 10"/>
<evidence type="ECO:0000256" key="3">
    <source>
        <dbReference type="ARBA" id="ARBA00012621"/>
    </source>
</evidence>
<reference evidence="13 14" key="1">
    <citation type="submission" date="2016-10" db="EMBL/GenBank/DDBJ databases">
        <authorList>
            <person name="de Groot N.N."/>
        </authorList>
    </citation>
    <scope>NUCLEOTIDE SEQUENCE [LARGE SCALE GENOMIC DNA]</scope>
    <source>
        <strain evidence="13 14">DSM 17890</strain>
    </source>
</reference>
<dbReference type="Pfam" id="PF04413">
    <property type="entry name" value="Glycos_transf_N"/>
    <property type="match status" value="1"/>
</dbReference>
<feature type="compositionally biased region" description="Basic and acidic residues" evidence="11">
    <location>
        <begin position="43"/>
        <end position="55"/>
    </location>
</feature>
<dbReference type="GO" id="GO:0005886">
    <property type="term" value="C:plasma membrane"/>
    <property type="evidence" value="ECO:0007669"/>
    <property type="project" value="UniProtKB-SubCell"/>
</dbReference>
<evidence type="ECO:0000256" key="1">
    <source>
        <dbReference type="ARBA" id="ARBA00003394"/>
    </source>
</evidence>
<dbReference type="GO" id="GO:0009245">
    <property type="term" value="P:lipid A biosynthetic process"/>
    <property type="evidence" value="ECO:0007669"/>
    <property type="project" value="TreeGrafter"/>
</dbReference>
<dbReference type="InterPro" id="IPR039901">
    <property type="entry name" value="Kdotransferase"/>
</dbReference>
<dbReference type="Gene3D" id="3.40.50.11720">
    <property type="entry name" value="3-Deoxy-D-manno-octulosonic-acid transferase, N-terminal domain"/>
    <property type="match status" value="1"/>
</dbReference>
<evidence type="ECO:0000256" key="11">
    <source>
        <dbReference type="SAM" id="MobiDB-lite"/>
    </source>
</evidence>
<feature type="active site" description="Proton acceptor" evidence="8">
    <location>
        <position position="76"/>
    </location>
</feature>
<evidence type="ECO:0000256" key="6">
    <source>
        <dbReference type="ARBA" id="ARBA00031445"/>
    </source>
</evidence>
<dbReference type="EMBL" id="FNMZ01000011">
    <property type="protein sequence ID" value="SDX84949.1"/>
    <property type="molecule type" value="Genomic_DNA"/>
</dbReference>
<comment type="similarity">
    <text evidence="10">Belongs to the glycosyltransferase group 1 family.</text>
</comment>
<comment type="subcellular location">
    <subcellularLocation>
        <location evidence="10">Cell membrane</location>
    </subcellularLocation>
</comment>
<dbReference type="InterPro" id="IPR038107">
    <property type="entry name" value="Glycos_transf_N_sf"/>
</dbReference>
<organism evidence="13 14">
    <name type="scientific">Albimonas donghaensis</name>
    <dbReference type="NCBI Taxonomy" id="356660"/>
    <lineage>
        <taxon>Bacteria</taxon>
        <taxon>Pseudomonadati</taxon>
        <taxon>Pseudomonadota</taxon>
        <taxon>Alphaproteobacteria</taxon>
        <taxon>Rhodobacterales</taxon>
        <taxon>Paracoccaceae</taxon>
        <taxon>Albimonas</taxon>
    </lineage>
</organism>
<dbReference type="InterPro" id="IPR007507">
    <property type="entry name" value="Glycos_transf_N"/>
</dbReference>